<dbReference type="OrthoDB" id="3634362at2"/>
<name>A0A0F0GG26_LENAE</name>
<keyword evidence="2" id="KW-0687">Ribonucleoprotein</keyword>
<dbReference type="STRING" id="68170.GCA_000974445_07532"/>
<keyword evidence="2" id="KW-0689">Ribosomal protein</keyword>
<dbReference type="PATRIC" id="fig|68170.10.peg.1503"/>
<organism evidence="2 3">
    <name type="scientific">Lentzea aerocolonigenes</name>
    <name type="common">Lechevalieria aerocolonigenes</name>
    <name type="synonym">Saccharothrix aerocolonigenes</name>
    <dbReference type="NCBI Taxonomy" id="68170"/>
    <lineage>
        <taxon>Bacteria</taxon>
        <taxon>Bacillati</taxon>
        <taxon>Actinomycetota</taxon>
        <taxon>Actinomycetes</taxon>
        <taxon>Pseudonocardiales</taxon>
        <taxon>Pseudonocardiaceae</taxon>
        <taxon>Lentzea</taxon>
    </lineage>
</organism>
<sequence length="127" mass="14388">MNATPEDASVIAQRLHLAAGFHSSERDWVVDRLAALGSRLRSYHDDEIELEISLKDRKGVEQRVMLQCWITRGHRLHLVATSSQRELPAALNEVRDELIRQVGETKTRTEPRSNRALRSVPTAPELG</sequence>
<evidence type="ECO:0000313" key="3">
    <source>
        <dbReference type="Proteomes" id="UP000033393"/>
    </source>
</evidence>
<dbReference type="EMBL" id="JYJG01000429">
    <property type="protein sequence ID" value="KJK36660.1"/>
    <property type="molecule type" value="Genomic_DNA"/>
</dbReference>
<feature type="compositionally biased region" description="Basic and acidic residues" evidence="1">
    <location>
        <begin position="102"/>
        <end position="113"/>
    </location>
</feature>
<dbReference type="Gene3D" id="3.30.160.100">
    <property type="entry name" value="Ribosome hibernation promotion factor-like"/>
    <property type="match status" value="1"/>
</dbReference>
<protein>
    <submittedName>
        <fullName evidence="2">Sigma 54 modulation protein/ribosomal protein S30EA</fullName>
    </submittedName>
</protein>
<evidence type="ECO:0000256" key="1">
    <source>
        <dbReference type="SAM" id="MobiDB-lite"/>
    </source>
</evidence>
<proteinExistence type="predicted"/>
<keyword evidence="3" id="KW-1185">Reference proteome</keyword>
<comment type="caution">
    <text evidence="2">The sequence shown here is derived from an EMBL/GenBank/DDBJ whole genome shotgun (WGS) entry which is preliminary data.</text>
</comment>
<evidence type="ECO:0000313" key="2">
    <source>
        <dbReference type="EMBL" id="KJK36660.1"/>
    </source>
</evidence>
<gene>
    <name evidence="2" type="ORF">UK23_41990</name>
</gene>
<reference evidence="2 3" key="1">
    <citation type="submission" date="2015-02" db="EMBL/GenBank/DDBJ databases">
        <authorList>
            <person name="Ju K.-S."/>
            <person name="Doroghazi J.R."/>
            <person name="Metcalf W."/>
        </authorList>
    </citation>
    <scope>NUCLEOTIDE SEQUENCE [LARGE SCALE GENOMIC DNA]</scope>
    <source>
        <strain evidence="2 3">NRRL B-16140</strain>
    </source>
</reference>
<dbReference type="SUPFAM" id="SSF69754">
    <property type="entry name" value="Ribosome binding protein Y (YfiA homologue)"/>
    <property type="match status" value="1"/>
</dbReference>
<dbReference type="GO" id="GO:0005840">
    <property type="term" value="C:ribosome"/>
    <property type="evidence" value="ECO:0007669"/>
    <property type="project" value="UniProtKB-KW"/>
</dbReference>
<dbReference type="AlphaFoldDB" id="A0A0F0GG26"/>
<accession>A0A0F0GG26</accession>
<feature type="region of interest" description="Disordered" evidence="1">
    <location>
        <begin position="102"/>
        <end position="127"/>
    </location>
</feature>
<dbReference type="Proteomes" id="UP000033393">
    <property type="component" value="Unassembled WGS sequence"/>
</dbReference>
<dbReference type="InterPro" id="IPR036567">
    <property type="entry name" value="RHF-like"/>
</dbReference>